<feature type="domain" description="Aminotransferase class I/classII large" evidence="8">
    <location>
        <begin position="34"/>
        <end position="392"/>
    </location>
</feature>
<feature type="chain" id="PRO_5026838115" description="Aminotransferase" evidence="7">
    <location>
        <begin position="25"/>
        <end position="403"/>
    </location>
</feature>
<name>A0A6N7PJV7_9BACT</name>
<evidence type="ECO:0000256" key="5">
    <source>
        <dbReference type="ARBA" id="ARBA00022898"/>
    </source>
</evidence>
<dbReference type="GO" id="GO:0008483">
    <property type="term" value="F:transaminase activity"/>
    <property type="evidence" value="ECO:0007669"/>
    <property type="project" value="UniProtKB-KW"/>
</dbReference>
<comment type="cofactor">
    <cofactor evidence="1 6">
        <name>pyridoxal 5'-phosphate</name>
        <dbReference type="ChEBI" id="CHEBI:597326"/>
    </cofactor>
</comment>
<dbReference type="PANTHER" id="PTHR46383:SF1">
    <property type="entry name" value="ASPARTATE AMINOTRANSFERASE"/>
    <property type="match status" value="1"/>
</dbReference>
<keyword evidence="3 6" id="KW-0032">Aminotransferase</keyword>
<keyword evidence="5" id="KW-0663">Pyridoxal phosphate</keyword>
<dbReference type="InterPro" id="IPR015421">
    <property type="entry name" value="PyrdxlP-dep_Trfase_major"/>
</dbReference>
<gene>
    <name evidence="9" type="ORF">GF068_04155</name>
</gene>
<protein>
    <recommendedName>
        <fullName evidence="6">Aminotransferase</fullName>
        <ecNumber evidence="6">2.6.1.-</ecNumber>
    </recommendedName>
</protein>
<keyword evidence="4 6" id="KW-0808">Transferase</keyword>
<dbReference type="InterPro" id="IPR015422">
    <property type="entry name" value="PyrdxlP-dep_Trfase_small"/>
</dbReference>
<dbReference type="EMBL" id="WJIE01000001">
    <property type="protein sequence ID" value="MRG91116.1"/>
    <property type="molecule type" value="Genomic_DNA"/>
</dbReference>
<dbReference type="OrthoDB" id="9804474at2"/>
<dbReference type="GO" id="GO:0006520">
    <property type="term" value="P:amino acid metabolic process"/>
    <property type="evidence" value="ECO:0007669"/>
    <property type="project" value="InterPro"/>
</dbReference>
<dbReference type="GO" id="GO:0030170">
    <property type="term" value="F:pyridoxal phosphate binding"/>
    <property type="evidence" value="ECO:0007669"/>
    <property type="project" value="InterPro"/>
</dbReference>
<comment type="similarity">
    <text evidence="2 6">Belongs to the class-I pyridoxal-phosphate-dependent aminotransferase family.</text>
</comment>
<evidence type="ECO:0000313" key="9">
    <source>
        <dbReference type="EMBL" id="MRG91116.1"/>
    </source>
</evidence>
<dbReference type="Proteomes" id="UP000440224">
    <property type="component" value="Unassembled WGS sequence"/>
</dbReference>
<comment type="caution">
    <text evidence="9">The sequence shown here is derived from an EMBL/GenBank/DDBJ whole genome shotgun (WGS) entry which is preliminary data.</text>
</comment>
<evidence type="ECO:0000259" key="8">
    <source>
        <dbReference type="Pfam" id="PF00155"/>
    </source>
</evidence>
<evidence type="ECO:0000256" key="1">
    <source>
        <dbReference type="ARBA" id="ARBA00001933"/>
    </source>
</evidence>
<evidence type="ECO:0000313" key="10">
    <source>
        <dbReference type="Proteomes" id="UP000440224"/>
    </source>
</evidence>
<evidence type="ECO:0000256" key="6">
    <source>
        <dbReference type="RuleBase" id="RU000481"/>
    </source>
</evidence>
<feature type="signal peptide" evidence="7">
    <location>
        <begin position="1"/>
        <end position="24"/>
    </location>
</feature>
<reference evidence="9 10" key="1">
    <citation type="submission" date="2019-10" db="EMBL/GenBank/DDBJ databases">
        <title>A soil myxobacterium in the family Polyangiaceae.</title>
        <authorList>
            <person name="Li Y."/>
            <person name="Wang J."/>
        </authorList>
    </citation>
    <scope>NUCLEOTIDE SEQUENCE [LARGE SCALE GENOMIC DNA]</scope>
    <source>
        <strain evidence="9 10">DSM 14734</strain>
    </source>
</reference>
<dbReference type="InterPro" id="IPR050596">
    <property type="entry name" value="AspAT/PAT-like"/>
</dbReference>
<proteinExistence type="inferred from homology"/>
<dbReference type="FunFam" id="3.40.640.10:FF:000033">
    <property type="entry name" value="Aspartate aminotransferase"/>
    <property type="match status" value="1"/>
</dbReference>
<accession>A0A6N7PJV7</accession>
<keyword evidence="7" id="KW-0732">Signal</keyword>
<dbReference type="Gene3D" id="3.90.1150.10">
    <property type="entry name" value="Aspartate Aminotransferase, domain 1"/>
    <property type="match status" value="1"/>
</dbReference>
<dbReference type="PANTHER" id="PTHR46383">
    <property type="entry name" value="ASPARTATE AMINOTRANSFERASE"/>
    <property type="match status" value="1"/>
</dbReference>
<dbReference type="InterPro" id="IPR004838">
    <property type="entry name" value="NHTrfase_class1_PyrdxlP-BS"/>
</dbReference>
<evidence type="ECO:0000256" key="2">
    <source>
        <dbReference type="ARBA" id="ARBA00007441"/>
    </source>
</evidence>
<evidence type="ECO:0000256" key="4">
    <source>
        <dbReference type="ARBA" id="ARBA00022679"/>
    </source>
</evidence>
<dbReference type="Pfam" id="PF00155">
    <property type="entry name" value="Aminotran_1_2"/>
    <property type="match status" value="1"/>
</dbReference>
<dbReference type="PRINTS" id="PR00753">
    <property type="entry name" value="ACCSYNTHASE"/>
</dbReference>
<evidence type="ECO:0000256" key="3">
    <source>
        <dbReference type="ARBA" id="ARBA00022576"/>
    </source>
</evidence>
<sequence length="403" mass="43138">MPRKLADRLSAVAPSATLAMAAQAARLRSQGHKVYSFSVGEPDFEPPRHVLDAAKAAIDKGVVSHYTAVTGTADLKAAICAATERDRGYRPTPAEITVSCGAKHALFNVALGLYDPGDEVIIPAPYWVSYPEQVRIVGATPVIVETREENGFRMDAASLERAITERTKAIILCTPSNPTGSAYSEGELRALLDVVRRHDVWLVVDEIYADLTYDGFRHVSVPAIAEDLRSRTIVISGVSKTYAMTGWRIGWSVTPPELSKVLDVVQSQSTTNATAVAQVAAAAALSGSQDAVREMRDAFAKRRTRMVEGLRSIPGVRCRMPEGAFYAFADVRGLYGIPYKNGTIQSDLDVAMWLLESAHVASVAGTPFGAPGYVRFSYACSEGDIDGGIEAICAVVTAARGAG</sequence>
<dbReference type="EC" id="2.6.1.-" evidence="6"/>
<dbReference type="Gene3D" id="3.40.640.10">
    <property type="entry name" value="Type I PLP-dependent aspartate aminotransferase-like (Major domain)"/>
    <property type="match status" value="1"/>
</dbReference>
<dbReference type="InterPro" id="IPR004839">
    <property type="entry name" value="Aminotransferase_I/II_large"/>
</dbReference>
<dbReference type="PROSITE" id="PS00105">
    <property type="entry name" value="AA_TRANSFER_CLASS_1"/>
    <property type="match status" value="1"/>
</dbReference>
<dbReference type="AlphaFoldDB" id="A0A6N7PJV7"/>
<dbReference type="CDD" id="cd00609">
    <property type="entry name" value="AAT_like"/>
    <property type="match status" value="1"/>
</dbReference>
<dbReference type="RefSeq" id="WP_153817948.1">
    <property type="nucleotide sequence ID" value="NZ_WJIE01000001.1"/>
</dbReference>
<dbReference type="InterPro" id="IPR015424">
    <property type="entry name" value="PyrdxlP-dep_Trfase"/>
</dbReference>
<organism evidence="9 10">
    <name type="scientific">Polyangium spumosum</name>
    <dbReference type="NCBI Taxonomy" id="889282"/>
    <lineage>
        <taxon>Bacteria</taxon>
        <taxon>Pseudomonadati</taxon>
        <taxon>Myxococcota</taxon>
        <taxon>Polyangia</taxon>
        <taxon>Polyangiales</taxon>
        <taxon>Polyangiaceae</taxon>
        <taxon>Polyangium</taxon>
    </lineage>
</organism>
<evidence type="ECO:0000256" key="7">
    <source>
        <dbReference type="SAM" id="SignalP"/>
    </source>
</evidence>
<dbReference type="SUPFAM" id="SSF53383">
    <property type="entry name" value="PLP-dependent transferases"/>
    <property type="match status" value="1"/>
</dbReference>
<keyword evidence="10" id="KW-1185">Reference proteome</keyword>